<sequence>MQDTPADILVKSSFFAIPVTPEVGSLHNPLQYIKANCREEDFVVFKLDIDTPAVETALAWQLLDADIAHLIDEFYFEDHVSGSPMCFMGWTWGWKDHDLATSIKYFQDLRKLGIRAHSWV</sequence>
<protein>
    <submittedName>
        <fullName evidence="1">Uncharacterized protein</fullName>
    </submittedName>
</protein>
<dbReference type="RefSeq" id="XP_014145625.1">
    <property type="nucleotide sequence ID" value="XM_014290150.1"/>
</dbReference>
<gene>
    <name evidence="1" type="ORF">SARC_15735</name>
</gene>
<organism evidence="1 2">
    <name type="scientific">Sphaeroforma arctica JP610</name>
    <dbReference type="NCBI Taxonomy" id="667725"/>
    <lineage>
        <taxon>Eukaryota</taxon>
        <taxon>Ichthyosporea</taxon>
        <taxon>Ichthyophonida</taxon>
        <taxon>Sphaeroforma</taxon>
    </lineage>
</organism>
<dbReference type="Proteomes" id="UP000054560">
    <property type="component" value="Unassembled WGS sequence"/>
</dbReference>
<reference evidence="1 2" key="1">
    <citation type="submission" date="2011-02" db="EMBL/GenBank/DDBJ databases">
        <title>The Genome Sequence of Sphaeroforma arctica JP610.</title>
        <authorList>
            <consortium name="The Broad Institute Genome Sequencing Platform"/>
            <person name="Russ C."/>
            <person name="Cuomo C."/>
            <person name="Young S.K."/>
            <person name="Zeng Q."/>
            <person name="Gargeya S."/>
            <person name="Alvarado L."/>
            <person name="Berlin A."/>
            <person name="Chapman S.B."/>
            <person name="Chen Z."/>
            <person name="Freedman E."/>
            <person name="Gellesch M."/>
            <person name="Goldberg J."/>
            <person name="Griggs A."/>
            <person name="Gujja S."/>
            <person name="Heilman E."/>
            <person name="Heiman D."/>
            <person name="Howarth C."/>
            <person name="Mehta T."/>
            <person name="Neiman D."/>
            <person name="Pearson M."/>
            <person name="Roberts A."/>
            <person name="Saif S."/>
            <person name="Shea T."/>
            <person name="Shenoy N."/>
            <person name="Sisk P."/>
            <person name="Stolte C."/>
            <person name="Sykes S."/>
            <person name="White J."/>
            <person name="Yandava C."/>
            <person name="Burger G."/>
            <person name="Gray M.W."/>
            <person name="Holland P.W.H."/>
            <person name="King N."/>
            <person name="Lang F.B.F."/>
            <person name="Roger A.J."/>
            <person name="Ruiz-Trillo I."/>
            <person name="Haas B."/>
            <person name="Nusbaum C."/>
            <person name="Birren B."/>
        </authorList>
    </citation>
    <scope>NUCLEOTIDE SEQUENCE [LARGE SCALE GENOMIC DNA]</scope>
    <source>
        <strain evidence="1 2">JP610</strain>
    </source>
</reference>
<dbReference type="EMBL" id="KQ248235">
    <property type="protein sequence ID" value="KNC71723.1"/>
    <property type="molecule type" value="Genomic_DNA"/>
</dbReference>
<name>A0A0L0F6E2_9EUKA</name>
<dbReference type="GeneID" id="25916239"/>
<dbReference type="eggNOG" id="ENOG502S980">
    <property type="taxonomic scope" value="Eukaryota"/>
</dbReference>
<dbReference type="OrthoDB" id="405979at2759"/>
<dbReference type="AlphaFoldDB" id="A0A0L0F6E2"/>
<accession>A0A0L0F6E2</accession>
<evidence type="ECO:0000313" key="2">
    <source>
        <dbReference type="Proteomes" id="UP000054560"/>
    </source>
</evidence>
<keyword evidence="2" id="KW-1185">Reference proteome</keyword>
<evidence type="ECO:0000313" key="1">
    <source>
        <dbReference type="EMBL" id="KNC71723.1"/>
    </source>
</evidence>
<proteinExistence type="predicted"/>